<evidence type="ECO:0000256" key="3">
    <source>
        <dbReference type="ARBA" id="ARBA00022692"/>
    </source>
</evidence>
<evidence type="ECO:0000256" key="5">
    <source>
        <dbReference type="ARBA" id="ARBA00023136"/>
    </source>
</evidence>
<organism evidence="7 8">
    <name type="scientific">Nocardia vulneris</name>
    <dbReference type="NCBI Taxonomy" id="1141657"/>
    <lineage>
        <taxon>Bacteria</taxon>
        <taxon>Bacillati</taxon>
        <taxon>Actinomycetota</taxon>
        <taxon>Actinomycetes</taxon>
        <taxon>Mycobacteriales</taxon>
        <taxon>Nocardiaceae</taxon>
        <taxon>Nocardia</taxon>
    </lineage>
</organism>
<dbReference type="PANTHER" id="PTHR47089:SF1">
    <property type="entry name" value="GUANOSINE ABC TRANSPORTER PERMEASE PROTEIN NUPP"/>
    <property type="match status" value="1"/>
</dbReference>
<keyword evidence="3 6" id="KW-0812">Transmembrane</keyword>
<evidence type="ECO:0000256" key="2">
    <source>
        <dbReference type="ARBA" id="ARBA00022475"/>
    </source>
</evidence>
<keyword evidence="5 6" id="KW-0472">Membrane</keyword>
<evidence type="ECO:0000256" key="6">
    <source>
        <dbReference type="SAM" id="Phobius"/>
    </source>
</evidence>
<feature type="transmembrane region" description="Helical" evidence="6">
    <location>
        <begin position="121"/>
        <end position="138"/>
    </location>
</feature>
<proteinExistence type="predicted"/>
<keyword evidence="2" id="KW-1003">Cell membrane</keyword>
<feature type="transmembrane region" description="Helical" evidence="6">
    <location>
        <begin position="144"/>
        <end position="165"/>
    </location>
</feature>
<dbReference type="PANTHER" id="PTHR47089">
    <property type="entry name" value="ABC TRANSPORTER, PERMEASE PROTEIN"/>
    <property type="match status" value="1"/>
</dbReference>
<dbReference type="EMBL" id="JNFP01000042">
    <property type="protein sequence ID" value="KIA61636.1"/>
    <property type="molecule type" value="Genomic_DNA"/>
</dbReference>
<dbReference type="Pfam" id="PF02653">
    <property type="entry name" value="BPD_transp_2"/>
    <property type="match status" value="1"/>
</dbReference>
<dbReference type="InterPro" id="IPR001851">
    <property type="entry name" value="ABC_transp_permease"/>
</dbReference>
<name>A0ABR4Z8N3_9NOCA</name>
<dbReference type="Proteomes" id="UP000031364">
    <property type="component" value="Unassembled WGS sequence"/>
</dbReference>
<keyword evidence="8" id="KW-1185">Reference proteome</keyword>
<comment type="caution">
    <text evidence="7">The sequence shown here is derived from an EMBL/GenBank/DDBJ whole genome shotgun (WGS) entry which is preliminary data.</text>
</comment>
<sequence>MTGTTRGDSTNGRPAGRAWVRETVVSALALVLALAVGAVLIIVSDPNVTAALGYFFARPLDTVSAAGTAVGEAYRALFLGAFGGKHQIAETLVAATPLICTGLAVTLAFRTGLFNIGAQGQLIAGALCAGWVGFALHLPPVLHVVVALLAGVAGGALWGGLAGLLKARTGAHEVITTIMGNYVALYALTWLLTTSTLQRPGRNEPISPVVDETAQLPRFGDTRLHLGLLVALGAAGLVWWLLSRSTLGFRLRAVGANPDAARTAGMSVGKAYGLAMLLAGGLAGLAGAQQVLGTALPLTNGIAGSFGFDGITVALLGRGSPIGTVYAALLFGALNAGGNEMQAATGTPLTLVTVLQAVIVVLVAAPAVVRTVFRIKAERADAVLAKGWN</sequence>
<accession>A0ABR4Z8N3</accession>
<feature type="transmembrane region" description="Helical" evidence="6">
    <location>
        <begin position="224"/>
        <end position="242"/>
    </location>
</feature>
<dbReference type="RefSeq" id="WP_043677175.1">
    <property type="nucleotide sequence ID" value="NZ_BDCI01000011.1"/>
</dbReference>
<evidence type="ECO:0000313" key="7">
    <source>
        <dbReference type="EMBL" id="KIA61636.1"/>
    </source>
</evidence>
<protein>
    <submittedName>
        <fullName evidence="7">ABC transporter permease</fullName>
    </submittedName>
</protein>
<dbReference type="CDD" id="cd06580">
    <property type="entry name" value="TM_PBP1_transp_TpRbsC_like"/>
    <property type="match status" value="1"/>
</dbReference>
<keyword evidence="4 6" id="KW-1133">Transmembrane helix</keyword>
<feature type="transmembrane region" description="Helical" evidence="6">
    <location>
        <begin position="174"/>
        <end position="193"/>
    </location>
</feature>
<evidence type="ECO:0000256" key="1">
    <source>
        <dbReference type="ARBA" id="ARBA00004651"/>
    </source>
</evidence>
<feature type="transmembrane region" description="Helical" evidence="6">
    <location>
        <begin position="271"/>
        <end position="292"/>
    </location>
</feature>
<comment type="subcellular location">
    <subcellularLocation>
        <location evidence="1">Cell membrane</location>
        <topology evidence="1">Multi-pass membrane protein</topology>
    </subcellularLocation>
</comment>
<feature type="transmembrane region" description="Helical" evidence="6">
    <location>
        <begin position="349"/>
        <end position="369"/>
    </location>
</feature>
<gene>
    <name evidence="7" type="ORF">FG87_29885</name>
</gene>
<reference evidence="7 8" key="1">
    <citation type="journal article" date="2014" name="Int. J. Syst. Evol. Microbiol.">
        <title>Nocardia vulneris sp. nov., isolated from wounds of human patients in North America.</title>
        <authorList>
            <person name="Lasker B.A."/>
            <person name="Bell M."/>
            <person name="Klenk H.P."/>
            <person name="Sproer C."/>
            <person name="Schumann C."/>
            <person name="Schumann P."/>
            <person name="Brown J.M."/>
        </authorList>
    </citation>
    <scope>NUCLEOTIDE SEQUENCE [LARGE SCALE GENOMIC DNA]</scope>
    <source>
        <strain evidence="7 8">W9851</strain>
    </source>
</reference>
<feature type="transmembrane region" description="Helical" evidence="6">
    <location>
        <begin position="23"/>
        <end position="43"/>
    </location>
</feature>
<feature type="transmembrane region" description="Helical" evidence="6">
    <location>
        <begin position="88"/>
        <end position="109"/>
    </location>
</feature>
<evidence type="ECO:0000256" key="4">
    <source>
        <dbReference type="ARBA" id="ARBA00022989"/>
    </source>
</evidence>
<evidence type="ECO:0000313" key="8">
    <source>
        <dbReference type="Proteomes" id="UP000031364"/>
    </source>
</evidence>